<organism evidence="9">
    <name type="scientific">Enterobius vermicularis</name>
    <name type="common">Human pinworm</name>
    <dbReference type="NCBI Taxonomy" id="51028"/>
    <lineage>
        <taxon>Eukaryota</taxon>
        <taxon>Metazoa</taxon>
        <taxon>Ecdysozoa</taxon>
        <taxon>Nematoda</taxon>
        <taxon>Chromadorea</taxon>
        <taxon>Rhabditida</taxon>
        <taxon>Spirurina</taxon>
        <taxon>Oxyuridomorpha</taxon>
        <taxon>Oxyuroidea</taxon>
        <taxon>Oxyuridae</taxon>
        <taxon>Enterobius</taxon>
    </lineage>
</organism>
<dbReference type="OrthoDB" id="4089664at2759"/>
<dbReference type="STRING" id="51028.A0A0N4V4L7"/>
<keyword evidence="5" id="KW-0072">Autophagy</keyword>
<reference evidence="7 8" key="2">
    <citation type="submission" date="2018-10" db="EMBL/GenBank/DDBJ databases">
        <authorList>
            <consortium name="Pathogen Informatics"/>
        </authorList>
    </citation>
    <scope>NUCLEOTIDE SEQUENCE [LARGE SCALE GENOMIC DNA]</scope>
</reference>
<dbReference type="AlphaFoldDB" id="A0A0N4V4L7"/>
<evidence type="ECO:0000313" key="9">
    <source>
        <dbReference type="WBParaSite" id="EVEC_0000510801-mRNA-1"/>
    </source>
</evidence>
<evidence type="ECO:0000256" key="6">
    <source>
        <dbReference type="ARBA" id="ARBA00029833"/>
    </source>
</evidence>
<dbReference type="GO" id="GO:0000045">
    <property type="term" value="P:autophagosome assembly"/>
    <property type="evidence" value="ECO:0007669"/>
    <property type="project" value="TreeGrafter"/>
</dbReference>
<name>A0A0N4V4L7_ENTVE</name>
<dbReference type="EMBL" id="UXUI01007953">
    <property type="protein sequence ID" value="VDD90010.1"/>
    <property type="molecule type" value="Genomic_DNA"/>
</dbReference>
<dbReference type="WBParaSite" id="EVEC_0000510801-mRNA-1">
    <property type="protein sequence ID" value="EVEC_0000510801-mRNA-1"/>
    <property type="gene ID" value="EVEC_0000510801"/>
</dbReference>
<dbReference type="GO" id="GO:0061651">
    <property type="term" value="F:Atg12 conjugating enzyme activity"/>
    <property type="evidence" value="ECO:0007669"/>
    <property type="project" value="TreeGrafter"/>
</dbReference>
<gene>
    <name evidence="7" type="ORF">EVEC_LOCUS4761</name>
</gene>
<proteinExistence type="inferred from homology"/>
<dbReference type="PANTHER" id="PTHR14957:SF1">
    <property type="entry name" value="UBIQUITIN-LIKE-CONJUGATING ENZYME ATG10"/>
    <property type="match status" value="1"/>
</dbReference>
<dbReference type="PANTHER" id="PTHR14957">
    <property type="entry name" value="UBIQUITIN-LIKE-CONJUGATING ENZYME ATG10"/>
    <property type="match status" value="1"/>
</dbReference>
<dbReference type="GO" id="GO:0005829">
    <property type="term" value="C:cytosol"/>
    <property type="evidence" value="ECO:0007669"/>
    <property type="project" value="TreeGrafter"/>
</dbReference>
<dbReference type="InterPro" id="IPR007135">
    <property type="entry name" value="Atg3/Atg10"/>
</dbReference>
<dbReference type="Gene3D" id="3.30.1460.50">
    <property type="match status" value="1"/>
</dbReference>
<keyword evidence="4" id="KW-0833">Ubl conjugation pathway</keyword>
<dbReference type="Proteomes" id="UP000274131">
    <property type="component" value="Unassembled WGS sequence"/>
</dbReference>
<evidence type="ECO:0000256" key="3">
    <source>
        <dbReference type="ARBA" id="ARBA00022679"/>
    </source>
</evidence>
<accession>A0A0N4V4L7</accession>
<dbReference type="GO" id="GO:0000422">
    <property type="term" value="P:autophagy of mitochondrion"/>
    <property type="evidence" value="ECO:0007669"/>
    <property type="project" value="TreeGrafter"/>
</dbReference>
<comment type="similarity">
    <text evidence="1">Belongs to the ATG10 family.</text>
</comment>
<evidence type="ECO:0000256" key="5">
    <source>
        <dbReference type="ARBA" id="ARBA00023006"/>
    </source>
</evidence>
<reference evidence="9" key="1">
    <citation type="submission" date="2017-02" db="UniProtKB">
        <authorList>
            <consortium name="WormBaseParasite"/>
        </authorList>
    </citation>
    <scope>IDENTIFICATION</scope>
</reference>
<dbReference type="Pfam" id="PF03987">
    <property type="entry name" value="Autophagy_act_C"/>
    <property type="match status" value="1"/>
</dbReference>
<evidence type="ECO:0000256" key="2">
    <source>
        <dbReference type="ARBA" id="ARBA00021099"/>
    </source>
</evidence>
<evidence type="ECO:0000256" key="1">
    <source>
        <dbReference type="ARBA" id="ARBA00005696"/>
    </source>
</evidence>
<sequence>MLSREKFENDIRALKELCDNNLGKHERGLFCVSNSSIEWEGKVVVRQYHIIYSITYEVPTLWFNFYWKDGSLLKMDEIIELVSSEYRQAVQNDRLISISQGEHPYLGVAFYHIHPCRTQDIMSEIHTANYILSWLSIYGRLVGLLLPNEIFSEGNQLDVF</sequence>
<dbReference type="GO" id="GO:0032446">
    <property type="term" value="P:protein modification by small protein conjugation"/>
    <property type="evidence" value="ECO:0007669"/>
    <property type="project" value="TreeGrafter"/>
</dbReference>
<evidence type="ECO:0000313" key="7">
    <source>
        <dbReference type="EMBL" id="VDD90010.1"/>
    </source>
</evidence>
<protein>
    <recommendedName>
        <fullName evidence="2">Ubiquitin-like-conjugating enzyme ATG10</fullName>
    </recommendedName>
    <alternativeName>
        <fullName evidence="6">Autophagy-related protein 10</fullName>
    </alternativeName>
</protein>
<evidence type="ECO:0000313" key="8">
    <source>
        <dbReference type="Proteomes" id="UP000274131"/>
    </source>
</evidence>
<keyword evidence="3" id="KW-0808">Transferase</keyword>
<keyword evidence="8" id="KW-1185">Reference proteome</keyword>
<evidence type="ECO:0000256" key="4">
    <source>
        <dbReference type="ARBA" id="ARBA00022786"/>
    </source>
</evidence>